<proteinExistence type="predicted"/>
<reference evidence="1" key="1">
    <citation type="submission" date="2020-06" db="EMBL/GenBank/DDBJ databases">
        <authorList>
            <consortium name="Plant Systems Biology data submission"/>
        </authorList>
    </citation>
    <scope>NUCLEOTIDE SEQUENCE</scope>
    <source>
        <strain evidence="1">D6</strain>
    </source>
</reference>
<gene>
    <name evidence="1" type="ORF">SEMRO_1167_G248310.1</name>
</gene>
<accession>A0A9N8HQ75</accession>
<dbReference type="AlphaFoldDB" id="A0A9N8HQ75"/>
<name>A0A9N8HQ75_9STRA</name>
<protein>
    <submittedName>
        <fullName evidence="1">Uncharacterized protein</fullName>
    </submittedName>
</protein>
<dbReference type="EMBL" id="CAICTM010001165">
    <property type="protein sequence ID" value="CAB9521127.1"/>
    <property type="molecule type" value="Genomic_DNA"/>
</dbReference>
<dbReference type="Proteomes" id="UP001153069">
    <property type="component" value="Unassembled WGS sequence"/>
</dbReference>
<comment type="caution">
    <text evidence="1">The sequence shown here is derived from an EMBL/GenBank/DDBJ whole genome shotgun (WGS) entry which is preliminary data.</text>
</comment>
<organism evidence="1 2">
    <name type="scientific">Seminavis robusta</name>
    <dbReference type="NCBI Taxonomy" id="568900"/>
    <lineage>
        <taxon>Eukaryota</taxon>
        <taxon>Sar</taxon>
        <taxon>Stramenopiles</taxon>
        <taxon>Ochrophyta</taxon>
        <taxon>Bacillariophyta</taxon>
        <taxon>Bacillariophyceae</taxon>
        <taxon>Bacillariophycidae</taxon>
        <taxon>Naviculales</taxon>
        <taxon>Naviculaceae</taxon>
        <taxon>Seminavis</taxon>
    </lineage>
</organism>
<keyword evidence="2" id="KW-1185">Reference proteome</keyword>
<sequence length="259" mass="29909">MDFLDEETLFAAEKASITMAQVAKDHGHWPRLFQTLSKSRRIRDFVPGNSWFMPHYCDSPHEQRYHNEKKPRSTSSYSASQKKAAMLRFIGDQAATARKLELKGEQHYNYGNADSQKEQAGKDRKLQSVANPWFCFVEEGALDEDCFVRISRVQSPTHDPLLIAQGFGKWSTDSDYWKYGRKDPSIALDLSRWIPCLVGGGKKNYEGLWPELKHFGHGASKQPLLSEKDKFLPRPRRRFRIYGFHSPWATSQLSQRDPL</sequence>
<evidence type="ECO:0000313" key="2">
    <source>
        <dbReference type="Proteomes" id="UP001153069"/>
    </source>
</evidence>
<evidence type="ECO:0000313" key="1">
    <source>
        <dbReference type="EMBL" id="CAB9521127.1"/>
    </source>
</evidence>